<dbReference type="InterPro" id="IPR009414">
    <property type="entry name" value="DUF1064"/>
</dbReference>
<accession>A0ABY3ZJ47</accession>
<dbReference type="Pfam" id="PF06356">
    <property type="entry name" value="DUF1064"/>
    <property type="match status" value="1"/>
</dbReference>
<keyword evidence="2" id="KW-1185">Reference proteome</keyword>
<organism evidence="1 2">
    <name type="scientific">Sulfitobacter dubius</name>
    <dbReference type="NCBI Taxonomy" id="218673"/>
    <lineage>
        <taxon>Bacteria</taxon>
        <taxon>Pseudomonadati</taxon>
        <taxon>Pseudomonadota</taxon>
        <taxon>Alphaproteobacteria</taxon>
        <taxon>Rhodobacterales</taxon>
        <taxon>Roseobacteraceae</taxon>
        <taxon>Sulfitobacter</taxon>
    </lineage>
</organism>
<name>A0ABY3ZJ47_9RHOB</name>
<proteinExistence type="predicted"/>
<evidence type="ECO:0000313" key="1">
    <source>
        <dbReference type="EMBL" id="UOA14502.1"/>
    </source>
</evidence>
<sequence>MVVDGIKFHSRKEARRYGVLRQLERAGVIGNLRLQVPYELQGADGPILTPTGRKMIYKADFVYFDKRINAEVIEDSKGWATDVFKIKKAILAAQGVRVVET</sequence>
<evidence type="ECO:0008006" key="3">
    <source>
        <dbReference type="Google" id="ProtNLM"/>
    </source>
</evidence>
<gene>
    <name evidence="1" type="ORF">DSM109990_01308</name>
</gene>
<dbReference type="Proteomes" id="UP000831019">
    <property type="component" value="Chromosome"/>
</dbReference>
<reference evidence="2" key="1">
    <citation type="journal article" date="2022" name="Microorganisms">
        <title>Beyond the ABCs#Discovery of Three New Plasmid Types in Rhodobacterales (RepQ, RepY, RepW).</title>
        <authorList>
            <person name="Freese H.M."/>
            <person name="Ringel V."/>
            <person name="Overmann J."/>
            <person name="Petersen J."/>
        </authorList>
    </citation>
    <scope>NUCLEOTIDE SEQUENCE [LARGE SCALE GENOMIC DNA]</scope>
    <source>
        <strain evidence="2">DSM 109990</strain>
    </source>
</reference>
<protein>
    <recommendedName>
        <fullName evidence="3">DUF1064 domain-containing protein</fullName>
    </recommendedName>
</protein>
<dbReference type="EMBL" id="CP085144">
    <property type="protein sequence ID" value="UOA14502.1"/>
    <property type="molecule type" value="Genomic_DNA"/>
</dbReference>
<evidence type="ECO:0000313" key="2">
    <source>
        <dbReference type="Proteomes" id="UP000831019"/>
    </source>
</evidence>